<dbReference type="EMBL" id="AP022590">
    <property type="protein sequence ID" value="BBY38082.1"/>
    <property type="molecule type" value="Genomic_DNA"/>
</dbReference>
<evidence type="ECO:0000256" key="10">
    <source>
        <dbReference type="SAM" id="MobiDB-lite"/>
    </source>
</evidence>
<comment type="catalytic activity">
    <reaction evidence="6">
        <text>a 3-oxosteroid + A = a 3-oxo-Delta(1)-steroid + AH2</text>
        <dbReference type="Rhea" id="RHEA:13329"/>
        <dbReference type="ChEBI" id="CHEBI:13193"/>
        <dbReference type="ChEBI" id="CHEBI:17499"/>
        <dbReference type="ChEBI" id="CHEBI:20156"/>
        <dbReference type="ChEBI" id="CHEBI:47788"/>
        <dbReference type="EC" id="1.3.99.4"/>
    </reaction>
</comment>
<dbReference type="InterPro" id="IPR003953">
    <property type="entry name" value="FAD-dep_OxRdtase_2_FAD-bd"/>
</dbReference>
<organism evidence="13 14">
    <name type="scientific">Mycobacterium mantenii</name>
    <dbReference type="NCBI Taxonomy" id="560555"/>
    <lineage>
        <taxon>Bacteria</taxon>
        <taxon>Bacillati</taxon>
        <taxon>Actinomycetota</taxon>
        <taxon>Actinomycetes</taxon>
        <taxon>Mycobacteriales</taxon>
        <taxon>Mycobacteriaceae</taxon>
        <taxon>Mycobacterium</taxon>
        <taxon>Mycobacterium avium complex (MAC)</taxon>
    </lineage>
</organism>
<dbReference type="STRING" id="560555.BST30_18970"/>
<reference evidence="12 15" key="2">
    <citation type="journal article" date="2019" name="Emerg. Microbes Infect.">
        <title>Comprehensive subspecies identification of 175 nontuberculous mycobacteria species based on 7547 genomic profiles.</title>
        <authorList>
            <person name="Matsumoto Y."/>
            <person name="Kinjo T."/>
            <person name="Motooka D."/>
            <person name="Nabeya D."/>
            <person name="Jung N."/>
            <person name="Uechi K."/>
            <person name="Horii T."/>
            <person name="Iida T."/>
            <person name="Fujita J."/>
            <person name="Nakamura S."/>
        </authorList>
    </citation>
    <scope>NUCLEOTIDE SEQUENCE [LARGE SCALE GENOMIC DNA]</scope>
    <source>
        <strain evidence="12 15">JCM 18113</strain>
    </source>
</reference>
<dbReference type="InterPro" id="IPR050315">
    <property type="entry name" value="FAD-oxidoreductase_2"/>
</dbReference>
<comment type="similarity">
    <text evidence="7">Belongs to the FAD-dependent oxidoreductase 2 family. 3-oxosteroid dehydrogenase subfamily.</text>
</comment>
<evidence type="ECO:0000313" key="13">
    <source>
        <dbReference type="EMBL" id="ORB02805.1"/>
    </source>
</evidence>
<dbReference type="AlphaFoldDB" id="A0A1X0FMC6"/>
<dbReference type="SUPFAM" id="SSF51905">
    <property type="entry name" value="FAD/NAD(P)-binding domain"/>
    <property type="match status" value="1"/>
</dbReference>
<dbReference type="EMBL" id="MVHW01000024">
    <property type="protein sequence ID" value="ORB02805.1"/>
    <property type="molecule type" value="Genomic_DNA"/>
</dbReference>
<dbReference type="GO" id="GO:0047571">
    <property type="term" value="F:3-oxosteroid 1-dehydrogenase activity"/>
    <property type="evidence" value="ECO:0007669"/>
    <property type="project" value="UniProtKB-EC"/>
</dbReference>
<evidence type="ECO:0000259" key="11">
    <source>
        <dbReference type="Pfam" id="PF00890"/>
    </source>
</evidence>
<proteinExistence type="inferred from homology"/>
<protein>
    <recommendedName>
        <fullName evidence="9">3-oxosteroid 1-dehydrogenase</fullName>
        <ecNumber evidence="8">1.3.99.4</ecNumber>
    </recommendedName>
</protein>
<sequence>MPDWDYTTDVIVVGSGGGLCGAVTAAAHGLETLVIEKGAMIGGSTAMSGGVLWLPNNPLMQEEGVPDSLEEGLSYFESVVGDIGPASSPARRRAYIEEGVEMVRFLRDRGLNFVRCEGYSDYYAGVRGVRDGKARGRSIEPTVIDTHELGPWSAKLMPGISVALKIVVMTGESATLQLIKRSPRAVRAALRVGRRTATGRLRGEQRVANGASLVAQTLKAALAEEVSVWTDTGLTDLVMDDGRVTGVAATRHGRPVRIRARHAVLLASGGFARNPQMRAIWSKQPNTGAWTSANPGDTGEVIQAAMAHGAAVDLMDDAWWIPSSVQPDGRPSPHNPERSKPGSIIVNRAGKRYFNEAVAYMEAGQRMYEHGAVPSYLVMDSRYFRRYLFGFRPRLPKEWLRNGYMKSGQTLEDLARACGIDTAGLTATVQRFNGFARTGVDEDFHRGEGAHERYQGDSTHQPNPSLGPLDSPPYYAVEIFPGDVGTSGGLLCDEYARVLNTAGEPIPGLYAAGNCTASVMGRKYPGAGASIGASFVFSYIAMKHAAAQTIQRSAVAKGGMT</sequence>
<name>A0A1X0FMC6_MYCNT</name>
<keyword evidence="2" id="KW-0285">Flavoprotein</keyword>
<keyword evidence="4" id="KW-0560">Oxidoreductase</keyword>
<keyword evidence="5" id="KW-0753">Steroid metabolism</keyword>
<evidence type="ECO:0000256" key="6">
    <source>
        <dbReference type="ARBA" id="ARBA00051951"/>
    </source>
</evidence>
<evidence type="ECO:0000256" key="5">
    <source>
        <dbReference type="ARBA" id="ARBA00023221"/>
    </source>
</evidence>
<comment type="cofactor">
    <cofactor evidence="1">
        <name>FAD</name>
        <dbReference type="ChEBI" id="CHEBI:57692"/>
    </cofactor>
</comment>
<evidence type="ECO:0000256" key="9">
    <source>
        <dbReference type="ARBA" id="ARBA00069709"/>
    </source>
</evidence>
<dbReference type="GO" id="GO:0008202">
    <property type="term" value="P:steroid metabolic process"/>
    <property type="evidence" value="ECO:0007669"/>
    <property type="project" value="UniProtKB-KW"/>
</dbReference>
<dbReference type="InterPro" id="IPR027477">
    <property type="entry name" value="Succ_DH/fumarate_Rdtase_cat_sf"/>
</dbReference>
<evidence type="ECO:0000313" key="12">
    <source>
        <dbReference type="EMBL" id="BBY38082.1"/>
    </source>
</evidence>
<dbReference type="PANTHER" id="PTHR43400">
    <property type="entry name" value="FUMARATE REDUCTASE"/>
    <property type="match status" value="1"/>
</dbReference>
<dbReference type="Proteomes" id="UP000192760">
    <property type="component" value="Unassembled WGS sequence"/>
</dbReference>
<reference evidence="12" key="3">
    <citation type="submission" date="2020-02" db="EMBL/GenBank/DDBJ databases">
        <authorList>
            <person name="Matsumoto Y."/>
            <person name="Kinjo T."/>
            <person name="Motooka D."/>
            <person name="Nabeya D."/>
            <person name="Jung N."/>
            <person name="Uechi K."/>
            <person name="Horii T."/>
            <person name="Iida T."/>
            <person name="Fujita J."/>
            <person name="Nakamura S."/>
        </authorList>
    </citation>
    <scope>NUCLEOTIDE SEQUENCE</scope>
    <source>
        <strain evidence="12">JCM 18113</strain>
    </source>
</reference>
<dbReference type="Gene3D" id="3.50.50.60">
    <property type="entry name" value="FAD/NAD(P)-binding domain"/>
    <property type="match status" value="2"/>
</dbReference>
<evidence type="ECO:0000256" key="4">
    <source>
        <dbReference type="ARBA" id="ARBA00023002"/>
    </source>
</evidence>
<evidence type="ECO:0000313" key="14">
    <source>
        <dbReference type="Proteomes" id="UP000192760"/>
    </source>
</evidence>
<dbReference type="Gene3D" id="3.90.700.10">
    <property type="entry name" value="Succinate dehydrogenase/fumarate reductase flavoprotein, catalytic domain"/>
    <property type="match status" value="1"/>
</dbReference>
<feature type="region of interest" description="Disordered" evidence="10">
    <location>
        <begin position="323"/>
        <end position="343"/>
    </location>
</feature>
<evidence type="ECO:0000256" key="7">
    <source>
        <dbReference type="ARBA" id="ARBA00061147"/>
    </source>
</evidence>
<keyword evidence="5" id="KW-0443">Lipid metabolism</keyword>
<reference evidence="13 14" key="1">
    <citation type="submission" date="2017-02" db="EMBL/GenBank/DDBJ databases">
        <title>The new phylogeny of genus Mycobacterium.</title>
        <authorList>
            <person name="Tortoli E."/>
            <person name="Trovato A."/>
            <person name="Cirillo D.M."/>
        </authorList>
    </citation>
    <scope>NUCLEOTIDE SEQUENCE [LARGE SCALE GENOMIC DNA]</scope>
    <source>
        <strain evidence="13 14">DSM 45255</strain>
    </source>
</reference>
<evidence type="ECO:0000256" key="8">
    <source>
        <dbReference type="ARBA" id="ARBA00066536"/>
    </source>
</evidence>
<dbReference type="RefSeq" id="WP_083097058.1">
    <property type="nucleotide sequence ID" value="NZ_AP022590.1"/>
</dbReference>
<dbReference type="PANTHER" id="PTHR43400:SF10">
    <property type="entry name" value="3-OXOSTEROID 1-DEHYDROGENASE"/>
    <property type="match status" value="1"/>
</dbReference>
<evidence type="ECO:0000313" key="15">
    <source>
        <dbReference type="Proteomes" id="UP000465812"/>
    </source>
</evidence>
<dbReference type="SUPFAM" id="SSF56425">
    <property type="entry name" value="Succinate dehydrogenase/fumarate reductase flavoprotein, catalytic domain"/>
    <property type="match status" value="1"/>
</dbReference>
<dbReference type="EC" id="1.3.99.4" evidence="8"/>
<keyword evidence="3" id="KW-0274">FAD</keyword>
<dbReference type="NCBIfam" id="NF009478">
    <property type="entry name" value="PRK12844.1"/>
    <property type="match status" value="1"/>
</dbReference>
<dbReference type="FunFam" id="3.50.50.60:FF:000208">
    <property type="entry name" value="3-ketosteroid dehydrogenase"/>
    <property type="match status" value="1"/>
</dbReference>
<dbReference type="Proteomes" id="UP000465812">
    <property type="component" value="Chromosome"/>
</dbReference>
<feature type="domain" description="FAD-dependent oxidoreductase 2 FAD-binding" evidence="11">
    <location>
        <begin position="9"/>
        <end position="531"/>
    </location>
</feature>
<dbReference type="InterPro" id="IPR036188">
    <property type="entry name" value="FAD/NAD-bd_sf"/>
</dbReference>
<dbReference type="Pfam" id="PF00890">
    <property type="entry name" value="FAD_binding_2"/>
    <property type="match status" value="1"/>
</dbReference>
<evidence type="ECO:0000256" key="2">
    <source>
        <dbReference type="ARBA" id="ARBA00022630"/>
    </source>
</evidence>
<keyword evidence="15" id="KW-1185">Reference proteome</keyword>
<evidence type="ECO:0000256" key="3">
    <source>
        <dbReference type="ARBA" id="ARBA00022827"/>
    </source>
</evidence>
<evidence type="ECO:0000256" key="1">
    <source>
        <dbReference type="ARBA" id="ARBA00001974"/>
    </source>
</evidence>
<accession>A0A1X0FMC6</accession>
<gene>
    <name evidence="13" type="ORF">BST30_18970</name>
    <name evidence="12" type="ORF">MMAN_22160</name>
</gene>